<evidence type="ECO:0000256" key="4">
    <source>
        <dbReference type="ARBA" id="ARBA00022475"/>
    </source>
</evidence>
<evidence type="ECO:0000256" key="3">
    <source>
        <dbReference type="ARBA" id="ARBA00022448"/>
    </source>
</evidence>
<dbReference type="Gene3D" id="1.10.3720.10">
    <property type="entry name" value="MetI-like"/>
    <property type="match status" value="1"/>
</dbReference>
<keyword evidence="4" id="KW-1003">Cell membrane</keyword>
<dbReference type="PROSITE" id="PS50928">
    <property type="entry name" value="ABC_TM1"/>
    <property type="match status" value="1"/>
</dbReference>
<keyword evidence="3 8" id="KW-0813">Transport</keyword>
<dbReference type="PANTHER" id="PTHR42929:SF1">
    <property type="entry name" value="INNER MEMBRANE ABC TRANSPORTER PERMEASE PROTEIN YDCU-RELATED"/>
    <property type="match status" value="1"/>
</dbReference>
<dbReference type="Proteomes" id="UP001148932">
    <property type="component" value="Unassembled WGS sequence"/>
</dbReference>
<feature type="transmembrane region" description="Helical" evidence="8">
    <location>
        <begin position="7"/>
        <end position="27"/>
    </location>
</feature>
<evidence type="ECO:0000256" key="6">
    <source>
        <dbReference type="ARBA" id="ARBA00022989"/>
    </source>
</evidence>
<evidence type="ECO:0000256" key="2">
    <source>
        <dbReference type="ARBA" id="ARBA00007069"/>
    </source>
</evidence>
<evidence type="ECO:0000256" key="5">
    <source>
        <dbReference type="ARBA" id="ARBA00022692"/>
    </source>
</evidence>
<accession>A0ABT5S3D2</accession>
<evidence type="ECO:0000256" key="7">
    <source>
        <dbReference type="ARBA" id="ARBA00023136"/>
    </source>
</evidence>
<feature type="transmembrane region" description="Helical" evidence="8">
    <location>
        <begin position="196"/>
        <end position="219"/>
    </location>
</feature>
<reference evidence="10" key="1">
    <citation type="submission" date="2022-10" db="EMBL/GenBank/DDBJ databases">
        <title>Description of microaerobic benzene degrading bacteria.</title>
        <authorList>
            <person name="Bedics A."/>
            <person name="Tancsics A."/>
            <person name="Banerjee S."/>
        </authorList>
    </citation>
    <scope>NUCLEOTIDE SEQUENCE</scope>
    <source>
        <strain evidence="10">D2M1</strain>
    </source>
</reference>
<evidence type="ECO:0000256" key="1">
    <source>
        <dbReference type="ARBA" id="ARBA00004651"/>
    </source>
</evidence>
<evidence type="ECO:0000313" key="11">
    <source>
        <dbReference type="Proteomes" id="UP001148932"/>
    </source>
</evidence>
<feature type="transmembrane region" description="Helical" evidence="8">
    <location>
        <begin position="239"/>
        <end position="260"/>
    </location>
</feature>
<dbReference type="RefSeq" id="WP_274114467.1">
    <property type="nucleotide sequence ID" value="NZ_JAPCKI010000023.1"/>
</dbReference>
<evidence type="ECO:0000256" key="8">
    <source>
        <dbReference type="RuleBase" id="RU363032"/>
    </source>
</evidence>
<evidence type="ECO:0000313" key="10">
    <source>
        <dbReference type="EMBL" id="MDD2180467.1"/>
    </source>
</evidence>
<dbReference type="PANTHER" id="PTHR42929">
    <property type="entry name" value="INNER MEMBRANE ABC TRANSPORTER PERMEASE PROTEIN YDCU-RELATED-RELATED"/>
    <property type="match status" value="1"/>
</dbReference>
<keyword evidence="11" id="KW-1185">Reference proteome</keyword>
<sequence>MKSDRAWLLGLMLPCAAVFLVFFVIPLTRLLLIGGSGELGWAAYSAAFTEPRYLRSMFSTVVLSALVTLTTLVISAIAGVFLARHEFVGRQVLTAMLTLPLAFPGVVIGFMVIMLGGRQGLIPLVTELLVGERLVFAYSMVGLFVGYIYFSIPRTILTVMAAAEKLDPQLVEAARSLGASHWRILRDVLIPGLQPALLAAGAICFATSMGAFGTAFTLATRIDVLPMIIYTEFTLQANIAMAAALSFVLGLLTWAALAFARTLTGNSVAAAA</sequence>
<dbReference type="InterPro" id="IPR035906">
    <property type="entry name" value="MetI-like_sf"/>
</dbReference>
<keyword evidence="5 8" id="KW-0812">Transmembrane</keyword>
<protein>
    <submittedName>
        <fullName evidence="10">ABC transporter permease</fullName>
    </submittedName>
</protein>
<comment type="caution">
    <text evidence="10">The sequence shown here is derived from an EMBL/GenBank/DDBJ whole genome shotgun (WGS) entry which is preliminary data.</text>
</comment>
<dbReference type="CDD" id="cd06261">
    <property type="entry name" value="TM_PBP2"/>
    <property type="match status" value="1"/>
</dbReference>
<dbReference type="InterPro" id="IPR000515">
    <property type="entry name" value="MetI-like"/>
</dbReference>
<comment type="subcellular location">
    <subcellularLocation>
        <location evidence="1 8">Cell membrane</location>
        <topology evidence="1 8">Multi-pass membrane protein</topology>
    </subcellularLocation>
</comment>
<feature type="transmembrane region" description="Helical" evidence="8">
    <location>
        <begin position="95"/>
        <end position="115"/>
    </location>
</feature>
<feature type="domain" description="ABC transmembrane type-1" evidence="9">
    <location>
        <begin position="57"/>
        <end position="258"/>
    </location>
</feature>
<comment type="similarity">
    <text evidence="2">Belongs to the binding-protein-dependent transport system permease family. CysTW subfamily.</text>
</comment>
<evidence type="ECO:0000259" key="9">
    <source>
        <dbReference type="PROSITE" id="PS50928"/>
    </source>
</evidence>
<proteinExistence type="inferred from homology"/>
<feature type="transmembrane region" description="Helical" evidence="8">
    <location>
        <begin position="61"/>
        <end position="83"/>
    </location>
</feature>
<gene>
    <name evidence="10" type="ORF">OIN59_23780</name>
</gene>
<feature type="transmembrane region" description="Helical" evidence="8">
    <location>
        <begin position="135"/>
        <end position="152"/>
    </location>
</feature>
<keyword evidence="6 8" id="KW-1133">Transmembrane helix</keyword>
<dbReference type="EMBL" id="JAPCKI010000023">
    <property type="protein sequence ID" value="MDD2180467.1"/>
    <property type="molecule type" value="Genomic_DNA"/>
</dbReference>
<organism evidence="10 11">
    <name type="scientific">Acidovorax benzenivorans</name>
    <dbReference type="NCBI Taxonomy" id="2987520"/>
    <lineage>
        <taxon>Bacteria</taxon>
        <taxon>Pseudomonadati</taxon>
        <taxon>Pseudomonadota</taxon>
        <taxon>Betaproteobacteria</taxon>
        <taxon>Burkholderiales</taxon>
        <taxon>Comamonadaceae</taxon>
        <taxon>Acidovorax</taxon>
    </lineage>
</organism>
<keyword evidence="7 8" id="KW-0472">Membrane</keyword>
<dbReference type="SUPFAM" id="SSF161098">
    <property type="entry name" value="MetI-like"/>
    <property type="match status" value="1"/>
</dbReference>
<dbReference type="Pfam" id="PF00528">
    <property type="entry name" value="BPD_transp_1"/>
    <property type="match status" value="1"/>
</dbReference>
<name>A0ABT5S3D2_9BURK</name>